<dbReference type="Proteomes" id="UP000600918">
    <property type="component" value="Unassembled WGS sequence"/>
</dbReference>
<reference evidence="1" key="1">
    <citation type="journal article" date="2020" name="G3 (Bethesda)">
        <title>High-Quality Assemblies for Three Invasive Social Wasps from the &lt;i&gt;Vespula&lt;/i&gt; Genus.</title>
        <authorList>
            <person name="Harrop T.W.R."/>
            <person name="Guhlin J."/>
            <person name="McLaughlin G.M."/>
            <person name="Permina E."/>
            <person name="Stockwell P."/>
            <person name="Gilligan J."/>
            <person name="Le Lec M.F."/>
            <person name="Gruber M.A.M."/>
            <person name="Quinn O."/>
            <person name="Lovegrove M."/>
            <person name="Duncan E.J."/>
            <person name="Remnant E.J."/>
            <person name="Van Eeckhoven J."/>
            <person name="Graham B."/>
            <person name="Knapp R.A."/>
            <person name="Langford K.W."/>
            <person name="Kronenberg Z."/>
            <person name="Press M.O."/>
            <person name="Eacker S.M."/>
            <person name="Wilson-Rankin E.E."/>
            <person name="Purcell J."/>
            <person name="Lester P.J."/>
            <person name="Dearden P.K."/>
        </authorList>
    </citation>
    <scope>NUCLEOTIDE SEQUENCE</scope>
    <source>
        <strain evidence="1">Volc-1</strain>
    </source>
</reference>
<evidence type="ECO:0000313" key="1">
    <source>
        <dbReference type="EMBL" id="KAF7439201.1"/>
    </source>
</evidence>
<keyword evidence="2" id="KW-1185">Reference proteome</keyword>
<dbReference type="EMBL" id="JACSDY010000001">
    <property type="protein sequence ID" value="KAF7439201.1"/>
    <property type="molecule type" value="Genomic_DNA"/>
</dbReference>
<organism evidence="1 2">
    <name type="scientific">Vespula pensylvanica</name>
    <name type="common">Western yellow jacket</name>
    <name type="synonym">Wasp</name>
    <dbReference type="NCBI Taxonomy" id="30213"/>
    <lineage>
        <taxon>Eukaryota</taxon>
        <taxon>Metazoa</taxon>
        <taxon>Ecdysozoa</taxon>
        <taxon>Arthropoda</taxon>
        <taxon>Hexapoda</taxon>
        <taxon>Insecta</taxon>
        <taxon>Pterygota</taxon>
        <taxon>Neoptera</taxon>
        <taxon>Endopterygota</taxon>
        <taxon>Hymenoptera</taxon>
        <taxon>Apocrita</taxon>
        <taxon>Aculeata</taxon>
        <taxon>Vespoidea</taxon>
        <taxon>Vespidae</taxon>
        <taxon>Vespinae</taxon>
        <taxon>Vespula</taxon>
    </lineage>
</organism>
<sequence length="175" mass="19890">MSNIRDKTTRAPILKQWNVPANVTSKLRHLGRWKRFINVQKDPSRMEKTRKKDGYGGRAFVLFKSHQAVIRKTVENLRTEKFGRASCASLQTDEYGEANRRYEDDFQRAMLSEGDVAKRNRENVMRMPSDVRRTTKMAESCPETVESLCRGGRISQGSSAVPRRTALTGIAGPVT</sequence>
<protein>
    <submittedName>
        <fullName evidence="1">Uncharacterized protein</fullName>
    </submittedName>
</protein>
<gene>
    <name evidence="1" type="ORF">H0235_001592</name>
</gene>
<dbReference type="AlphaFoldDB" id="A0A834PG08"/>
<proteinExistence type="predicted"/>
<name>A0A834PG08_VESPE</name>
<accession>A0A834PG08</accession>
<evidence type="ECO:0000313" key="2">
    <source>
        <dbReference type="Proteomes" id="UP000600918"/>
    </source>
</evidence>
<comment type="caution">
    <text evidence="1">The sequence shown here is derived from an EMBL/GenBank/DDBJ whole genome shotgun (WGS) entry which is preliminary data.</text>
</comment>